<feature type="transmembrane region" description="Helical" evidence="1">
    <location>
        <begin position="12"/>
        <end position="38"/>
    </location>
</feature>
<proteinExistence type="predicted"/>
<name>A0A1G2D9C1_9BACT</name>
<protein>
    <submittedName>
        <fullName evidence="2">Uncharacterized protein</fullName>
    </submittedName>
</protein>
<comment type="caution">
    <text evidence="2">The sequence shown here is derived from an EMBL/GenBank/DDBJ whole genome shotgun (WGS) entry which is preliminary data.</text>
</comment>
<feature type="transmembrane region" description="Helical" evidence="1">
    <location>
        <begin position="58"/>
        <end position="78"/>
    </location>
</feature>
<keyword evidence="1" id="KW-1133">Transmembrane helix</keyword>
<dbReference type="EMBL" id="MHLN01000041">
    <property type="protein sequence ID" value="OGZ10235.1"/>
    <property type="molecule type" value="Genomic_DNA"/>
</dbReference>
<reference evidence="2 3" key="1">
    <citation type="journal article" date="2016" name="Nat. Commun.">
        <title>Thousands of microbial genomes shed light on interconnected biogeochemical processes in an aquifer system.</title>
        <authorList>
            <person name="Anantharaman K."/>
            <person name="Brown C.T."/>
            <person name="Hug L.A."/>
            <person name="Sharon I."/>
            <person name="Castelle C.J."/>
            <person name="Probst A.J."/>
            <person name="Thomas B.C."/>
            <person name="Singh A."/>
            <person name="Wilkins M.J."/>
            <person name="Karaoz U."/>
            <person name="Brodie E.L."/>
            <person name="Williams K.H."/>
            <person name="Hubbard S.S."/>
            <person name="Banfield J.F."/>
        </authorList>
    </citation>
    <scope>NUCLEOTIDE SEQUENCE [LARGE SCALE GENOMIC DNA]</scope>
</reference>
<organism evidence="2 3">
    <name type="scientific">Candidatus Lloydbacteria bacterium RIFCSPHIGHO2_02_FULL_51_22</name>
    <dbReference type="NCBI Taxonomy" id="1798663"/>
    <lineage>
        <taxon>Bacteria</taxon>
        <taxon>Candidatus Lloydiibacteriota</taxon>
    </lineage>
</organism>
<evidence type="ECO:0000313" key="2">
    <source>
        <dbReference type="EMBL" id="OGZ10235.1"/>
    </source>
</evidence>
<evidence type="ECO:0000256" key="1">
    <source>
        <dbReference type="SAM" id="Phobius"/>
    </source>
</evidence>
<dbReference type="Proteomes" id="UP000178099">
    <property type="component" value="Unassembled WGS sequence"/>
</dbReference>
<keyword evidence="1" id="KW-0472">Membrane</keyword>
<dbReference type="AlphaFoldDB" id="A0A1G2D9C1"/>
<keyword evidence="1" id="KW-0812">Transmembrane</keyword>
<evidence type="ECO:0000313" key="3">
    <source>
        <dbReference type="Proteomes" id="UP000178099"/>
    </source>
</evidence>
<accession>A0A1G2D9C1</accession>
<sequence>MKNGMKRLCANAGIFLSLLLFPWWVTLILAIASVFLIGDFYELALWAYAGDTLYGTDASRMFHSVLLIGGVAFFVFLVERAKKMTRFY</sequence>
<gene>
    <name evidence="2" type="ORF">A3D67_03270</name>
</gene>